<sequence length="196" mass="21963">MSFHHAPLGKGSASGDVDPLNNPSKQADSGIHQPTSDESSTQKQIELSEAYDEETRFELLSAYLDDEVTPQERKLVAQWLRDDPQTLQMYRRLLMLRQAIRTAPIQAQPPLEVPTPPKPSWEIFSQSTLRRTLVFAIAIALFSGLSHLGTTSGRQQLQEAWQFIKTLPQSTLLELASTTGELTIDSLDNPYISKIF</sequence>
<dbReference type="AlphaFoldDB" id="A0A947DGS3"/>
<feature type="compositionally biased region" description="Polar residues" evidence="1">
    <location>
        <begin position="21"/>
        <end position="45"/>
    </location>
</feature>
<keyword evidence="3" id="KW-1185">Reference proteome</keyword>
<reference evidence="2" key="2">
    <citation type="journal article" date="2021" name="Mar. Drugs">
        <title>Genome Reduction and Secondary Metabolism of the Marine Sponge-Associated Cyanobacterium Leptothoe.</title>
        <authorList>
            <person name="Konstantinou D."/>
            <person name="Popin R.V."/>
            <person name="Fewer D.P."/>
            <person name="Sivonen K."/>
            <person name="Gkelis S."/>
        </authorList>
    </citation>
    <scope>NUCLEOTIDE SEQUENCE</scope>
    <source>
        <strain evidence="2">TAU-MAC 1115</strain>
    </source>
</reference>
<reference evidence="2" key="1">
    <citation type="submission" date="2020-11" db="EMBL/GenBank/DDBJ databases">
        <authorList>
            <person name="Konstantinou D."/>
            <person name="Gkelis S."/>
            <person name="Popin R."/>
            <person name="Fewer D."/>
            <person name="Sivonen K."/>
        </authorList>
    </citation>
    <scope>NUCLEOTIDE SEQUENCE</scope>
    <source>
        <strain evidence="2">TAU-MAC 1115</strain>
    </source>
</reference>
<evidence type="ECO:0000313" key="3">
    <source>
        <dbReference type="Proteomes" id="UP000717364"/>
    </source>
</evidence>
<organism evidence="2 3">
    <name type="scientific">Leptothoe spongobia TAU-MAC 1115</name>
    <dbReference type="NCBI Taxonomy" id="1967444"/>
    <lineage>
        <taxon>Bacteria</taxon>
        <taxon>Bacillati</taxon>
        <taxon>Cyanobacteriota</taxon>
        <taxon>Cyanophyceae</taxon>
        <taxon>Nodosilineales</taxon>
        <taxon>Cymatolegaceae</taxon>
        <taxon>Leptothoe</taxon>
        <taxon>Leptothoe spongobia</taxon>
    </lineage>
</organism>
<protein>
    <recommendedName>
        <fullName evidence="4">Transcriptional regulator</fullName>
    </recommendedName>
</protein>
<dbReference type="Proteomes" id="UP000717364">
    <property type="component" value="Unassembled WGS sequence"/>
</dbReference>
<dbReference type="EMBL" id="JADOES010000028">
    <property type="protein sequence ID" value="MBT9316576.1"/>
    <property type="molecule type" value="Genomic_DNA"/>
</dbReference>
<proteinExistence type="predicted"/>
<name>A0A947DGS3_9CYAN</name>
<evidence type="ECO:0008006" key="4">
    <source>
        <dbReference type="Google" id="ProtNLM"/>
    </source>
</evidence>
<feature type="region of interest" description="Disordered" evidence="1">
    <location>
        <begin position="1"/>
        <end position="46"/>
    </location>
</feature>
<accession>A0A947DGS3</accession>
<dbReference type="RefSeq" id="WP_215609640.1">
    <property type="nucleotide sequence ID" value="NZ_JADOES010000028.1"/>
</dbReference>
<evidence type="ECO:0000256" key="1">
    <source>
        <dbReference type="SAM" id="MobiDB-lite"/>
    </source>
</evidence>
<gene>
    <name evidence="2" type="ORF">IXB50_14190</name>
</gene>
<evidence type="ECO:0000313" key="2">
    <source>
        <dbReference type="EMBL" id="MBT9316576.1"/>
    </source>
</evidence>
<comment type="caution">
    <text evidence="2">The sequence shown here is derived from an EMBL/GenBank/DDBJ whole genome shotgun (WGS) entry which is preliminary data.</text>
</comment>